<dbReference type="EMBL" id="BJWL01000282">
    <property type="protein sequence ID" value="GFS37433.1"/>
    <property type="molecule type" value="Genomic_DNA"/>
</dbReference>
<proteinExistence type="predicted"/>
<feature type="region of interest" description="Disordered" evidence="1">
    <location>
        <begin position="130"/>
        <end position="154"/>
    </location>
</feature>
<dbReference type="Proteomes" id="UP000585474">
    <property type="component" value="Unassembled WGS sequence"/>
</dbReference>
<evidence type="ECO:0000256" key="1">
    <source>
        <dbReference type="SAM" id="MobiDB-lite"/>
    </source>
</evidence>
<evidence type="ECO:0000313" key="3">
    <source>
        <dbReference type="Proteomes" id="UP000585474"/>
    </source>
</evidence>
<evidence type="ECO:0000313" key="2">
    <source>
        <dbReference type="EMBL" id="GFS37433.1"/>
    </source>
</evidence>
<dbReference type="OrthoDB" id="2011356at2759"/>
<dbReference type="AlphaFoldDB" id="A0A7J0DL41"/>
<sequence>MEEPLNLNYILLKDMADVLFYCNTRSLPFGAFLTRIFLHFNLNNQPSVDIDKGFSKGTIKKAKILVWKKSKEKEIGWTWILKEILPLVLLREQRMWVMKRETDPVNLEKDQTMGYGTDTLDDDVHRGFTTGATYPTHKANPTQEESSTQEDPLHQGGPSAWFLEYFGKLNQSLCEIKLQQVKIIHNQNRKQDHMGHLESAFYGIKEDVDRLQNFFVLQGSKIETVGNNYETIQSTQKEYSHTLSEIQDQLAGIWHTIDPPPYISFDPHNIPPPFQPYYQQPPRRVASLL</sequence>
<gene>
    <name evidence="2" type="ORF">Acr_00g0051970</name>
</gene>
<name>A0A7J0DL41_9ERIC</name>
<protein>
    <submittedName>
        <fullName evidence="2">Uncharacterized protein</fullName>
    </submittedName>
</protein>
<keyword evidence="3" id="KW-1185">Reference proteome</keyword>
<reference evidence="3" key="1">
    <citation type="submission" date="2019-07" db="EMBL/GenBank/DDBJ databases">
        <title>De Novo Assembly of kiwifruit Actinidia rufa.</title>
        <authorList>
            <person name="Sugita-Konishi S."/>
            <person name="Sato K."/>
            <person name="Mori E."/>
            <person name="Abe Y."/>
            <person name="Kisaki G."/>
            <person name="Hamano K."/>
            <person name="Suezawa K."/>
            <person name="Otani M."/>
            <person name="Fukuda T."/>
            <person name="Manabe T."/>
            <person name="Gomi K."/>
            <person name="Tabuchi M."/>
            <person name="Akimitsu K."/>
            <person name="Kataoka I."/>
        </authorList>
    </citation>
    <scope>NUCLEOTIDE SEQUENCE [LARGE SCALE GENOMIC DNA]</scope>
    <source>
        <strain evidence="3">cv. Fuchu</strain>
    </source>
</reference>
<comment type="caution">
    <text evidence="2">The sequence shown here is derived from an EMBL/GenBank/DDBJ whole genome shotgun (WGS) entry which is preliminary data.</text>
</comment>
<accession>A0A7J0DL41</accession>
<feature type="compositionally biased region" description="Polar residues" evidence="1">
    <location>
        <begin position="139"/>
        <end position="150"/>
    </location>
</feature>
<organism evidence="2 3">
    <name type="scientific">Actinidia rufa</name>
    <dbReference type="NCBI Taxonomy" id="165716"/>
    <lineage>
        <taxon>Eukaryota</taxon>
        <taxon>Viridiplantae</taxon>
        <taxon>Streptophyta</taxon>
        <taxon>Embryophyta</taxon>
        <taxon>Tracheophyta</taxon>
        <taxon>Spermatophyta</taxon>
        <taxon>Magnoliopsida</taxon>
        <taxon>eudicotyledons</taxon>
        <taxon>Gunneridae</taxon>
        <taxon>Pentapetalae</taxon>
        <taxon>asterids</taxon>
        <taxon>Ericales</taxon>
        <taxon>Actinidiaceae</taxon>
        <taxon>Actinidia</taxon>
    </lineage>
</organism>